<proteinExistence type="predicted"/>
<evidence type="ECO:0008006" key="3">
    <source>
        <dbReference type="Google" id="ProtNLM"/>
    </source>
</evidence>
<feature type="non-terminal residue" evidence="1">
    <location>
        <position position="269"/>
    </location>
</feature>
<dbReference type="Proteomes" id="UP000767238">
    <property type="component" value="Unassembled WGS sequence"/>
</dbReference>
<dbReference type="EMBL" id="JAHFYH010000028">
    <property type="protein sequence ID" value="KAH0222322.1"/>
    <property type="molecule type" value="Genomic_DNA"/>
</dbReference>
<reference evidence="1" key="1">
    <citation type="journal article" date="2021" name="J Fungi (Basel)">
        <title>Virulence traits and population genomics of the black yeast Aureobasidium melanogenum.</title>
        <authorList>
            <person name="Cernosa A."/>
            <person name="Sun X."/>
            <person name="Gostincar C."/>
            <person name="Fang C."/>
            <person name="Gunde-Cimerman N."/>
            <person name="Song Z."/>
        </authorList>
    </citation>
    <scope>NUCLEOTIDE SEQUENCE</scope>
    <source>
        <strain evidence="1">EXF-8016</strain>
    </source>
</reference>
<organism evidence="1 2">
    <name type="scientific">Aureobasidium melanogenum</name>
    <name type="common">Aureobasidium pullulans var. melanogenum</name>
    <dbReference type="NCBI Taxonomy" id="46634"/>
    <lineage>
        <taxon>Eukaryota</taxon>
        <taxon>Fungi</taxon>
        <taxon>Dikarya</taxon>
        <taxon>Ascomycota</taxon>
        <taxon>Pezizomycotina</taxon>
        <taxon>Dothideomycetes</taxon>
        <taxon>Dothideomycetidae</taxon>
        <taxon>Dothideales</taxon>
        <taxon>Saccotheciaceae</taxon>
        <taxon>Aureobasidium</taxon>
    </lineage>
</organism>
<accession>A0A9P8K629</accession>
<dbReference type="AlphaFoldDB" id="A0A9P8K629"/>
<comment type="caution">
    <text evidence="1">The sequence shown here is derived from an EMBL/GenBank/DDBJ whole genome shotgun (WGS) entry which is preliminary data.</text>
</comment>
<sequence>MAAFPTEVFAIIAQRVAPQDLPNFRLASTAFEQLSRRPFTSKCFQHMKTSANMAALDHLFSAVNHHQFGPAIKKITISMNGVDDNPTSLNTRLSDILRVLRLRGQQVTVGIVVTAIDIPINYNVDHHLAHVIRHLVRPDLQHRLFAGPLTVSISSSAMSKGTLPRPPCFFNAVQNYCIRRSLSLNYIDAEGSLNYDATTKTLLISGLKDYQIRQITPIAVWLRLKHAKITDCERTEATMLALRYLLKFHRSTLVSVDVKDVEGRVFDVN</sequence>
<reference evidence="1" key="2">
    <citation type="submission" date="2021-08" db="EMBL/GenBank/DDBJ databases">
        <authorList>
            <person name="Gostincar C."/>
            <person name="Sun X."/>
            <person name="Song Z."/>
            <person name="Gunde-Cimerman N."/>
        </authorList>
    </citation>
    <scope>NUCLEOTIDE SEQUENCE</scope>
    <source>
        <strain evidence="1">EXF-8016</strain>
    </source>
</reference>
<gene>
    <name evidence="1" type="ORF">KCV03_g4673</name>
</gene>
<evidence type="ECO:0000313" key="1">
    <source>
        <dbReference type="EMBL" id="KAH0222322.1"/>
    </source>
</evidence>
<name>A0A9P8K629_AURME</name>
<evidence type="ECO:0000313" key="2">
    <source>
        <dbReference type="Proteomes" id="UP000767238"/>
    </source>
</evidence>
<dbReference type="OrthoDB" id="3935866at2759"/>
<protein>
    <recommendedName>
        <fullName evidence="3">F-box domain-containing protein</fullName>
    </recommendedName>
</protein>